<evidence type="ECO:0000256" key="5">
    <source>
        <dbReference type="SAM" id="MobiDB-lite"/>
    </source>
</evidence>
<dbReference type="PANTHER" id="PTHR47221:SF5">
    <property type="entry name" value="FIBRINOGEN C-TERMINAL DOMAIN-CONTAINING PROTEIN"/>
    <property type="match status" value="1"/>
</dbReference>
<evidence type="ECO:0000313" key="7">
    <source>
        <dbReference type="Proteomes" id="UP000887566"/>
    </source>
</evidence>
<keyword evidence="3" id="KW-1015">Disulfide bond</keyword>
<comment type="subcellular location">
    <subcellularLocation>
        <location evidence="1">Secreted</location>
    </subcellularLocation>
</comment>
<dbReference type="PANTHER" id="PTHR47221">
    <property type="entry name" value="FIBRINOGEN ALPHA CHAIN"/>
    <property type="match status" value="1"/>
</dbReference>
<organism evidence="7 8">
    <name type="scientific">Plectus sambesii</name>
    <dbReference type="NCBI Taxonomy" id="2011161"/>
    <lineage>
        <taxon>Eukaryota</taxon>
        <taxon>Metazoa</taxon>
        <taxon>Ecdysozoa</taxon>
        <taxon>Nematoda</taxon>
        <taxon>Chromadorea</taxon>
        <taxon>Plectida</taxon>
        <taxon>Plectina</taxon>
        <taxon>Plectoidea</taxon>
        <taxon>Plectidae</taxon>
        <taxon>Plectus</taxon>
    </lineage>
</organism>
<sequence>MADVYCNVILGLSSGSTVTTTSMRTTKSTPTTTSTTTTTQPPTTTASFKRTDCYDWLHYGGETTSGVYSIQPPGSDPFSVYCDMTTDGGGWTVIQR</sequence>
<dbReference type="PROSITE" id="PS51406">
    <property type="entry name" value="FIBRINOGEN_C_2"/>
    <property type="match status" value="1"/>
</dbReference>
<dbReference type="InterPro" id="IPR036056">
    <property type="entry name" value="Fibrinogen-like_C"/>
</dbReference>
<name>A0A914V144_9BILA</name>
<dbReference type="WBParaSite" id="PSAMB.scaffold14338size1918.g36003.t1">
    <property type="protein sequence ID" value="PSAMB.scaffold14338size1918.g36003.t1"/>
    <property type="gene ID" value="PSAMB.scaffold14338size1918.g36003"/>
</dbReference>
<reference evidence="8" key="1">
    <citation type="submission" date="2022-11" db="UniProtKB">
        <authorList>
            <consortium name="WormBaseParasite"/>
        </authorList>
    </citation>
    <scope>IDENTIFICATION</scope>
</reference>
<dbReference type="InterPro" id="IPR037579">
    <property type="entry name" value="FIB_ANG-like"/>
</dbReference>
<evidence type="ECO:0000313" key="8">
    <source>
        <dbReference type="WBParaSite" id="PSAMB.scaffold14338size1918.g36003.t1"/>
    </source>
</evidence>
<dbReference type="Gene3D" id="3.90.215.10">
    <property type="entry name" value="Gamma Fibrinogen, chain A, domain 1"/>
    <property type="match status" value="1"/>
</dbReference>
<dbReference type="AlphaFoldDB" id="A0A914V144"/>
<feature type="domain" description="Fibrinogen C-terminal" evidence="6">
    <location>
        <begin position="44"/>
        <end position="96"/>
    </location>
</feature>
<dbReference type="NCBIfam" id="NF040941">
    <property type="entry name" value="GGGWT_bact"/>
    <property type="match status" value="1"/>
</dbReference>
<dbReference type="GO" id="GO:0005577">
    <property type="term" value="C:fibrinogen complex"/>
    <property type="evidence" value="ECO:0007669"/>
    <property type="project" value="TreeGrafter"/>
</dbReference>
<dbReference type="SUPFAM" id="SSF56496">
    <property type="entry name" value="Fibrinogen C-terminal domain-like"/>
    <property type="match status" value="1"/>
</dbReference>
<evidence type="ECO:0000256" key="2">
    <source>
        <dbReference type="ARBA" id="ARBA00022525"/>
    </source>
</evidence>
<keyword evidence="7" id="KW-1185">Reference proteome</keyword>
<feature type="region of interest" description="Disordered" evidence="5">
    <location>
        <begin position="19"/>
        <end position="44"/>
    </location>
</feature>
<protein>
    <submittedName>
        <fullName evidence="8">Fibrinogen C-terminal domain-containing protein</fullName>
    </submittedName>
</protein>
<dbReference type="InterPro" id="IPR014716">
    <property type="entry name" value="Fibrinogen_a/b/g_C_1"/>
</dbReference>
<dbReference type="GO" id="GO:0005201">
    <property type="term" value="F:extracellular matrix structural constituent"/>
    <property type="evidence" value="ECO:0007669"/>
    <property type="project" value="TreeGrafter"/>
</dbReference>
<evidence type="ECO:0000259" key="6">
    <source>
        <dbReference type="PROSITE" id="PS51406"/>
    </source>
</evidence>
<dbReference type="Proteomes" id="UP000887566">
    <property type="component" value="Unplaced"/>
</dbReference>
<evidence type="ECO:0000256" key="4">
    <source>
        <dbReference type="ARBA" id="ARBA00023180"/>
    </source>
</evidence>
<evidence type="ECO:0000256" key="3">
    <source>
        <dbReference type="ARBA" id="ARBA00023157"/>
    </source>
</evidence>
<keyword evidence="2" id="KW-0964">Secreted</keyword>
<accession>A0A914V144</accession>
<evidence type="ECO:0000256" key="1">
    <source>
        <dbReference type="ARBA" id="ARBA00004613"/>
    </source>
</evidence>
<dbReference type="GO" id="GO:0030674">
    <property type="term" value="F:protein-macromolecule adaptor activity"/>
    <property type="evidence" value="ECO:0007669"/>
    <property type="project" value="TreeGrafter"/>
</dbReference>
<dbReference type="GO" id="GO:0034116">
    <property type="term" value="P:positive regulation of heterotypic cell-cell adhesion"/>
    <property type="evidence" value="ECO:0007669"/>
    <property type="project" value="TreeGrafter"/>
</dbReference>
<dbReference type="InterPro" id="IPR002181">
    <property type="entry name" value="Fibrinogen_a/b/g_C_dom"/>
</dbReference>
<dbReference type="Pfam" id="PF00147">
    <property type="entry name" value="Fibrinogen_C"/>
    <property type="match status" value="1"/>
</dbReference>
<keyword evidence="4" id="KW-0325">Glycoprotein</keyword>
<proteinExistence type="predicted"/>